<evidence type="ECO:0000313" key="6">
    <source>
        <dbReference type="Proteomes" id="UP001313282"/>
    </source>
</evidence>
<gene>
    <name evidence="5" type="ORF">TWF718_006133</name>
</gene>
<dbReference type="Pfam" id="PF24883">
    <property type="entry name" value="NPHP3_N"/>
    <property type="match status" value="1"/>
</dbReference>
<dbReference type="PROSITE" id="PS50297">
    <property type="entry name" value="ANK_REP_REGION"/>
    <property type="match status" value="2"/>
</dbReference>
<dbReference type="Pfam" id="PF12796">
    <property type="entry name" value="Ank_2"/>
    <property type="match status" value="3"/>
</dbReference>
<dbReference type="Pfam" id="PF00023">
    <property type="entry name" value="Ank"/>
    <property type="match status" value="2"/>
</dbReference>
<feature type="repeat" description="ANK" evidence="2">
    <location>
        <begin position="515"/>
        <end position="547"/>
    </location>
</feature>
<evidence type="ECO:0000313" key="5">
    <source>
        <dbReference type="EMBL" id="KAK6348332.1"/>
    </source>
</evidence>
<evidence type="ECO:0000256" key="2">
    <source>
        <dbReference type="PROSITE-ProRule" id="PRU00023"/>
    </source>
</evidence>
<dbReference type="SMART" id="SM00248">
    <property type="entry name" value="ANK"/>
    <property type="match status" value="11"/>
</dbReference>
<protein>
    <submittedName>
        <fullName evidence="5">Uncharacterized protein</fullName>
    </submittedName>
</protein>
<proteinExistence type="predicted"/>
<dbReference type="Gene3D" id="3.40.50.300">
    <property type="entry name" value="P-loop containing nucleotide triphosphate hydrolases"/>
    <property type="match status" value="1"/>
</dbReference>
<dbReference type="PANTHER" id="PTHR10039:SF15">
    <property type="entry name" value="NACHT DOMAIN-CONTAINING PROTEIN"/>
    <property type="match status" value="1"/>
</dbReference>
<dbReference type="Pfam" id="PF22939">
    <property type="entry name" value="WHD_GPIID"/>
    <property type="match status" value="1"/>
</dbReference>
<keyword evidence="1" id="KW-0677">Repeat</keyword>
<dbReference type="Gene3D" id="1.25.40.20">
    <property type="entry name" value="Ankyrin repeat-containing domain"/>
    <property type="match status" value="4"/>
</dbReference>
<feature type="domain" description="Nephrocystin 3-like N-terminal" evidence="4">
    <location>
        <begin position="39"/>
        <end position="206"/>
    </location>
</feature>
<keyword evidence="2" id="KW-0040">ANK repeat</keyword>
<dbReference type="PANTHER" id="PTHR10039">
    <property type="entry name" value="AMELOGENIN"/>
    <property type="match status" value="1"/>
</dbReference>
<dbReference type="InterPro" id="IPR002110">
    <property type="entry name" value="Ankyrin_rpt"/>
</dbReference>
<dbReference type="SUPFAM" id="SSF48403">
    <property type="entry name" value="Ankyrin repeat"/>
    <property type="match status" value="1"/>
</dbReference>
<name>A0AAN8MVW7_9PEZI</name>
<evidence type="ECO:0000256" key="1">
    <source>
        <dbReference type="ARBA" id="ARBA00022737"/>
    </source>
</evidence>
<dbReference type="InterPro" id="IPR054471">
    <property type="entry name" value="GPIID_WHD"/>
</dbReference>
<dbReference type="EMBL" id="JAVHNR010000003">
    <property type="protein sequence ID" value="KAK6348332.1"/>
    <property type="molecule type" value="Genomic_DNA"/>
</dbReference>
<dbReference type="InterPro" id="IPR056884">
    <property type="entry name" value="NPHP3-like_N"/>
</dbReference>
<feature type="repeat" description="ANK" evidence="2">
    <location>
        <begin position="548"/>
        <end position="569"/>
    </location>
</feature>
<dbReference type="AlphaFoldDB" id="A0AAN8MVW7"/>
<accession>A0AAN8MVW7</accession>
<dbReference type="PROSITE" id="PS50088">
    <property type="entry name" value="ANK_REPEAT"/>
    <property type="match status" value="2"/>
</dbReference>
<sequence length="1019" mass="115436">MDVILHRQVAQEEEKIIEWLTSIDYGTQQSDFLNRRYPGTGSWLLESEEYRRWIQSPGAGMTLFCPGIPGAGKTILMSIVIDDLYQKYRTDSETCIAYVYFSFKQQLTEEEFFSYLLKKLSMARPSLPEEVRLLHEEHRKEKTRPTVQEILKALKSVIIMYKKLFFAVDALDECQSYDDGGCRGRILDLLFELQAEFGINIFATSRFILDISNRFEKVGSAVLKIRATDDDIRRYLEDQVSRSERPLLKSYREEIITEITKAVDGMFLLAQLHFRNLCTKKSLKKLLDGLKTLPTGSEAYYRAYENAMKRVDGQDPDSRELGMNVIAWVTCSMKLLTIVELQHALGVELEGRELNGMEFDETNIPTVEDIISVCAGLVTIDIGSKIIRLAHYTTQQYFEETQHKWFPRAEANITDICVSYLSLKVFKVESEKIETKLESGRMYIDRRHIDGSVKEKEKRLELYPFYQYAANNWGHHARRLVSQRRPRLMAFISYQPLLDLSLQVTISKHQIDPWTMTSALHMAAYFGIVEVATALIENGADVNKKDFHGETPLCFAAKAGHQDAVRLLLTYPNVYPDAIPNERGKPAYRAPLSFAAENGHSGVVQMLLMDSRVDPNSKSHDSWDLQNIWTPLSYAARKGHEEVVRILLNDPRVLPDFSAPTKYGRSRSPLSLAAGGGHKEVVELLLADPRVNPDTKAADFAIDNINQARGEDWTPLFFAARRGEEGVVKILLQDPRVDPNARAKNPTEEEENRTPLSYAAEYGCDGAVRTLVADPRVQVNIKSEPYRMETGFITGSGGLAPLSYAAKGGNETVVRILLTAPGIDPNICSVSGPYFSDSPLLLAVKNNREAVVKLLLAHKDTDANQRGYHGETALYWAVKNSLKKMTRLLLSHPRTGVNDQFYNDETVLIRASRYGLRKMITLLLRRRDIDTSIKDSLGKTALLHAEAMLYRQPDFGPLVRTSDKRTIVGLLLAYDGILPKRRQKLSTGVMSKLNYQNSSIRGCGRYVGVNRIQTPDFRL</sequence>
<evidence type="ECO:0000259" key="4">
    <source>
        <dbReference type="Pfam" id="PF24883"/>
    </source>
</evidence>
<comment type="caution">
    <text evidence="5">The sequence shown here is derived from an EMBL/GenBank/DDBJ whole genome shotgun (WGS) entry which is preliminary data.</text>
</comment>
<reference evidence="5 6" key="1">
    <citation type="submission" date="2019-10" db="EMBL/GenBank/DDBJ databases">
        <authorList>
            <person name="Palmer J.M."/>
        </authorList>
    </citation>
    <scope>NUCLEOTIDE SEQUENCE [LARGE SCALE GENOMIC DNA]</scope>
    <source>
        <strain evidence="5 6">TWF718</strain>
    </source>
</reference>
<feature type="domain" description="GPI inositol-deacylase winged helix" evidence="3">
    <location>
        <begin position="319"/>
        <end position="398"/>
    </location>
</feature>
<dbReference type="SUPFAM" id="SSF52540">
    <property type="entry name" value="P-loop containing nucleoside triphosphate hydrolases"/>
    <property type="match status" value="1"/>
</dbReference>
<dbReference type="InterPro" id="IPR027417">
    <property type="entry name" value="P-loop_NTPase"/>
</dbReference>
<organism evidence="5 6">
    <name type="scientific">Orbilia javanica</name>
    <dbReference type="NCBI Taxonomy" id="47235"/>
    <lineage>
        <taxon>Eukaryota</taxon>
        <taxon>Fungi</taxon>
        <taxon>Dikarya</taxon>
        <taxon>Ascomycota</taxon>
        <taxon>Pezizomycotina</taxon>
        <taxon>Orbiliomycetes</taxon>
        <taxon>Orbiliales</taxon>
        <taxon>Orbiliaceae</taxon>
        <taxon>Orbilia</taxon>
    </lineage>
</organism>
<dbReference type="InterPro" id="IPR036770">
    <property type="entry name" value="Ankyrin_rpt-contain_sf"/>
</dbReference>
<keyword evidence="6" id="KW-1185">Reference proteome</keyword>
<evidence type="ECO:0000259" key="3">
    <source>
        <dbReference type="Pfam" id="PF22939"/>
    </source>
</evidence>
<dbReference type="Proteomes" id="UP001313282">
    <property type="component" value="Unassembled WGS sequence"/>
</dbReference>